<dbReference type="InterPro" id="IPR036770">
    <property type="entry name" value="Ankyrin_rpt-contain_sf"/>
</dbReference>
<dbReference type="Reactome" id="R-DME-9013026">
    <property type="pathway name" value="RHOB GTPase cycle"/>
</dbReference>
<reference evidence="7 9" key="1">
    <citation type="journal article" date="2000" name="Science">
        <title>The genome sequence of Drosophila melanogaster.</title>
        <authorList>
            <person name="Adams M.D."/>
            <person name="Celniker S.E."/>
            <person name="Holt R.A."/>
            <person name="Evans C.A."/>
            <person name="Gocayne J.D."/>
            <person name="Amanatides P.G."/>
            <person name="Scherer S.E."/>
            <person name="Li P.W."/>
            <person name="Hoskins R.A."/>
            <person name="Galle R.F."/>
            <person name="George R.A."/>
            <person name="Lewis S.E."/>
            <person name="Richards S."/>
            <person name="Ashburner M."/>
            <person name="Henderson S.N."/>
            <person name="Sutton G.G."/>
            <person name="Wortman J.R."/>
            <person name="Yandell M.D."/>
            <person name="Zhang Q."/>
            <person name="Chen L.X."/>
            <person name="Brandon R.C."/>
            <person name="Rogers Y.H."/>
            <person name="Blazej R.G."/>
            <person name="Champe M."/>
            <person name="Pfeiffer B.D."/>
            <person name="Wan K.H."/>
            <person name="Doyle C."/>
            <person name="Baxter E.G."/>
            <person name="Helt G."/>
            <person name="Nelson C.R."/>
            <person name="Gabor G.L."/>
            <person name="Abril J.F."/>
            <person name="Agbayani A."/>
            <person name="An H.J."/>
            <person name="Andrews-Pfannkoch C."/>
            <person name="Baldwin D."/>
            <person name="Ballew R.M."/>
            <person name="Basu A."/>
            <person name="Baxendale J."/>
            <person name="Bayraktaroglu L."/>
            <person name="Beasley E.M."/>
            <person name="Beeson K.Y."/>
            <person name="Benos P.V."/>
            <person name="Berman B.P."/>
            <person name="Bhandari D."/>
            <person name="Bolshakov S."/>
            <person name="Borkova D."/>
            <person name="Botchan M.R."/>
            <person name="Bouck J."/>
            <person name="Brokstein P."/>
            <person name="Brottier P."/>
            <person name="Burtis K.C."/>
            <person name="Busam D.A."/>
            <person name="Butler H."/>
            <person name="Cadieu E."/>
            <person name="Center A."/>
            <person name="Chandra I."/>
            <person name="Cherry J.M."/>
            <person name="Cawley S."/>
            <person name="Dahlke C."/>
            <person name="Davenport L.B."/>
            <person name="Davies P."/>
            <person name="de Pablos B."/>
            <person name="Delcher A."/>
            <person name="Deng Z."/>
            <person name="Mays A.D."/>
            <person name="Dew I."/>
            <person name="Dietz S.M."/>
            <person name="Dodson K."/>
            <person name="Doup L.E."/>
            <person name="Downes M."/>
            <person name="Dugan-Rocha S."/>
            <person name="Dunkov B.C."/>
            <person name="Dunn P."/>
            <person name="Durbin K.J."/>
            <person name="Evangelista C.C."/>
            <person name="Ferraz C."/>
            <person name="Ferriera S."/>
            <person name="Fleischmann W."/>
            <person name="Fosler C."/>
            <person name="Gabrielian A.E."/>
            <person name="Garg N.S."/>
            <person name="Gelbart W.M."/>
            <person name="Glasser K."/>
            <person name="Glodek A."/>
            <person name="Gong F."/>
            <person name="Gorrell J.H."/>
            <person name="Gu Z."/>
            <person name="Guan P."/>
            <person name="Harris M."/>
            <person name="Harris N.L."/>
            <person name="Harvey D."/>
            <person name="Heiman T.J."/>
            <person name="Hernandez J.R."/>
            <person name="Houck J."/>
            <person name="Hostin D."/>
            <person name="Houston K.A."/>
            <person name="Howland T.J."/>
            <person name="Wei M.H."/>
            <person name="Ibegwam C."/>
            <person name="Jalali M."/>
            <person name="Kalush F."/>
            <person name="Karpen G.H."/>
            <person name="Ke Z."/>
            <person name="Kennison J.A."/>
            <person name="Ketchum K.A."/>
            <person name="Kimmel B.E."/>
            <person name="Kodira C.D."/>
            <person name="Kraft C."/>
            <person name="Kravitz S."/>
            <person name="Kulp D."/>
            <person name="Lai Z."/>
            <person name="Lasko P."/>
            <person name="Lei Y."/>
            <person name="Levitsky A.A."/>
            <person name="Li J."/>
            <person name="Li Z."/>
            <person name="Liang Y."/>
            <person name="Lin X."/>
            <person name="Liu X."/>
            <person name="Mattei B."/>
            <person name="McIntosh T.C."/>
            <person name="McLeod M.P."/>
            <person name="McPherson D."/>
            <person name="Merkulov G."/>
            <person name="Milshina N.V."/>
            <person name="Mobarry C."/>
            <person name="Morris J."/>
            <person name="Moshrefi A."/>
            <person name="Mount S.M."/>
            <person name="Moy M."/>
            <person name="Murphy B."/>
            <person name="Murphy L."/>
            <person name="Muzny D.M."/>
            <person name="Nelson D.L."/>
            <person name="Nelson D.R."/>
            <person name="Nelson K.A."/>
            <person name="Nixon K."/>
            <person name="Nusskern D.R."/>
            <person name="Pacleb J.M."/>
            <person name="Palazzolo M."/>
            <person name="Pittman G.S."/>
            <person name="Pan S."/>
            <person name="Pollard J."/>
            <person name="Puri V."/>
            <person name="Reese M.G."/>
            <person name="Reinert K."/>
            <person name="Remington K."/>
            <person name="Saunders R.D."/>
            <person name="Scheeler F."/>
            <person name="Shen H."/>
            <person name="Shue B.C."/>
            <person name="Siden-Kiamos I."/>
            <person name="Simpson M."/>
            <person name="Skupski M.P."/>
            <person name="Smith T."/>
            <person name="Spier E."/>
            <person name="Spradling A.C."/>
            <person name="Stapleton M."/>
            <person name="Strong R."/>
            <person name="Sun E."/>
            <person name="Svirskas R."/>
            <person name="Tector C."/>
            <person name="Turner R."/>
            <person name="Venter E."/>
            <person name="Wang A.H."/>
            <person name="Wang X."/>
            <person name="Wang Z.Y."/>
            <person name="Wassarman D.A."/>
            <person name="Weinstock G.M."/>
            <person name="Weissenbach J."/>
            <person name="Williams S.M."/>
            <person name="WoodageT"/>
            <person name="Worley K.C."/>
            <person name="Wu D."/>
            <person name="Yang S."/>
            <person name="Yao Q.A."/>
            <person name="Ye J."/>
            <person name="Yeh R.F."/>
            <person name="Zaveri J.S."/>
            <person name="Zhan M."/>
            <person name="Zhang G."/>
            <person name="Zhao Q."/>
            <person name="Zheng L."/>
            <person name="Zheng X.H."/>
            <person name="Zhong F.N."/>
            <person name="Zhong W."/>
            <person name="Zhou X."/>
            <person name="Zhu S."/>
            <person name="Zhu X."/>
            <person name="Smith H.O."/>
            <person name="Gibbs R.A."/>
            <person name="Myers E.W."/>
            <person name="Rubin G.M."/>
            <person name="Venter J.C."/>
        </authorList>
    </citation>
    <scope>NUCLEOTIDE SEQUENCE [LARGE SCALE GENOMIC DNA]</scope>
    <source>
        <strain evidence="9">Berkeley</strain>
    </source>
</reference>
<dbReference type="GeneID" id="39438"/>
<dbReference type="Pfam" id="PF25877">
    <property type="entry name" value="WHD_SOWAH"/>
    <property type="match status" value="1"/>
</dbReference>
<dbReference type="IntAct" id="B7Z0B0">
    <property type="interactions" value="3"/>
</dbReference>
<dbReference type="FunCoup" id="B7Z0B0">
    <property type="interactions" value="13"/>
</dbReference>
<dbReference type="BioGRID-ORCS" id="39438">
    <property type="hits" value="0 hits in 3 CRISPR screens"/>
</dbReference>
<feature type="region of interest" description="Disordered" evidence="5">
    <location>
        <begin position="93"/>
        <end position="135"/>
    </location>
</feature>
<dbReference type="PhylomeDB" id="B7Z0B0"/>
<dbReference type="RefSeq" id="NP_001137943.2">
    <property type="nucleotide sequence ID" value="NM_001144471.3"/>
</dbReference>
<dbReference type="Pfam" id="PF12796">
    <property type="entry name" value="Ank_2"/>
    <property type="match status" value="1"/>
</dbReference>
<dbReference type="OMA" id="QSMMVSR"/>
<dbReference type="Proteomes" id="UP000000803">
    <property type="component" value="Chromosome 3L"/>
</dbReference>
<feature type="compositionally biased region" description="Basic residues" evidence="5">
    <location>
        <begin position="607"/>
        <end position="634"/>
    </location>
</feature>
<evidence type="ECO:0000313" key="7">
    <source>
        <dbReference type="EMBL" id="ACL83298.2"/>
    </source>
</evidence>
<evidence type="ECO:0000256" key="4">
    <source>
        <dbReference type="PROSITE-ProRule" id="PRU00023"/>
    </source>
</evidence>
<dbReference type="PANTHER" id="PTHR14491:SF7">
    <property type="entry name" value="SOSONDOWAH, ISOFORM G"/>
    <property type="match status" value="1"/>
</dbReference>
<dbReference type="CTD" id="39438"/>
<dbReference type="FlyBase" id="FBgn0036302">
    <property type="gene designation" value="sowah"/>
</dbReference>
<keyword evidence="2 4" id="KW-0040">ANK repeat</keyword>
<dbReference type="Bgee" id="FBgn0036302">
    <property type="expression patterns" value="Expressed in enterocyte of posterior adult midgut epithelium (Drosophila) in digestive tract and 184 other cell types or tissues"/>
</dbReference>
<evidence type="ECO:0000256" key="5">
    <source>
        <dbReference type="SAM" id="MobiDB-lite"/>
    </source>
</evidence>
<protein>
    <submittedName>
        <fullName evidence="7">Sosondowah, isoform G</fullName>
    </submittedName>
</protein>
<evidence type="ECO:0007829" key="10">
    <source>
        <dbReference type="PeptideAtlas" id="B7Z0B0"/>
    </source>
</evidence>
<evidence type="ECO:0000259" key="6">
    <source>
        <dbReference type="Pfam" id="PF25877"/>
    </source>
</evidence>
<reference evidence="7 9" key="4">
    <citation type="journal article" date="2002" name="Genome Biol.">
        <title>The transposable elements of the Drosophila melanogaster euchromatin: a genomics perspective.</title>
        <authorList>
            <person name="Kaminker J.S."/>
            <person name="Bergman C.M."/>
            <person name="Kronmiller B."/>
            <person name="Carlson J."/>
            <person name="Svirskas R."/>
            <person name="Patel S."/>
            <person name="Frise E."/>
            <person name="Wheeler D.A."/>
            <person name="Lewis S.E."/>
            <person name="Rubin G.M."/>
            <person name="Ashburner M."/>
            <person name="Celniker S.E."/>
        </authorList>
    </citation>
    <scope>NUCLEOTIDE SEQUENCE [LARGE SCALE GENOMIC DNA]</scope>
    <source>
        <strain evidence="9">Berkeley</strain>
    </source>
</reference>
<sequence length="780" mass="85294">MELPKELSVAEIRNYMLANECKVTNHALVKHFKKFLTHPQSQNEARKRFKTYVTLLSTIKNENNQKFLILRKKYVNECPTDEVVERAVAAASGIPEPSSPGGASLNFDSPMRQPPPYKPPPMVTSPPAVSIAKEHQENYQECVDEFTAAIKRIEPARLERRTSVKSEDLDQQEKPEKTSRSNSIDVIDNKENIPRFSFSSEASSASSTSIEKPEMADPTAPAAVGDVAENPISVKEATRKFNRMASEEEAKIISPPAKKKPEKQLIEEKDSPEVTLAHPKAKEWIVSMAKANYQELAKMASEYPELVKLQCPATGYTALHWAAKHGNEDVVKLIAGTYKADVNARTNGGYTPLHLATQFGRDNIFELLWNVYKANRDIMDWSGNKPLDYSRQRSSVSASTCSSEYAKYFFGADVGNSFRTLGFIESSQITGGTLGSALTRGKKRAQNRFATISGGSLGGVGGAVSRSQSMTVSRRPKKQPGQPISGIFKPATEDGDLLPCEMEGQPVPFRGASTRRKESFLRKTFRATAGGSRRPLAKDVFTNPPEHEIKARKKHAIEKDLGFLRIGSLNVRVKKTTEAFSNFLGVGNGSGVAPTGYGNGGSAVAANRHHPRSHRAPHQRHHHHVGTTRSRHPNQRAAMSTPYATNGGLPSRASVPNSRNIYDGVHKSWGSADNIPHRSEDLMPPPKAVEYISKRNKSSKRSSYASNTTDSPRDSICSSNSSSNLNGGYSSMPTTPNQLRAPKGIAASFAVDSDSDSACGFDSTWSVNCRGSSSSNPSQS</sequence>
<evidence type="ECO:0000256" key="1">
    <source>
        <dbReference type="ARBA" id="ARBA00022737"/>
    </source>
</evidence>
<dbReference type="STRING" id="7227.FBpp0290110"/>
<dbReference type="EMBL" id="AE014296">
    <property type="protein sequence ID" value="ACL83298.2"/>
    <property type="molecule type" value="Genomic_DNA"/>
</dbReference>
<organism evidence="7 9">
    <name type="scientific">Drosophila melanogaster</name>
    <name type="common">Fruit fly</name>
    <dbReference type="NCBI Taxonomy" id="7227"/>
    <lineage>
        <taxon>Eukaryota</taxon>
        <taxon>Metazoa</taxon>
        <taxon>Ecdysozoa</taxon>
        <taxon>Arthropoda</taxon>
        <taxon>Hexapoda</taxon>
        <taxon>Insecta</taxon>
        <taxon>Pterygota</taxon>
        <taxon>Neoptera</taxon>
        <taxon>Endopterygota</taxon>
        <taxon>Diptera</taxon>
        <taxon>Brachycera</taxon>
        <taxon>Muscomorpha</taxon>
        <taxon>Ephydroidea</taxon>
        <taxon>Drosophilidae</taxon>
        <taxon>Drosophila</taxon>
        <taxon>Sophophora</taxon>
    </lineage>
</organism>
<gene>
    <name evidence="7 8" type="primary">sowah</name>
    <name evidence="7" type="synonym">BcDNA:GM09162</name>
    <name evidence="7" type="synonym">Dmel\CG10632</name>
    <name evidence="7" type="synonym">Sowah</name>
    <name evidence="7 8" type="ORF">CG10632</name>
    <name evidence="7" type="ORF">Dmel_CG10632</name>
</gene>
<feature type="compositionally biased region" description="Low complexity" evidence="5">
    <location>
        <begin position="196"/>
        <end position="209"/>
    </location>
</feature>
<dbReference type="ExpressionAtlas" id="B7Z0B0">
    <property type="expression patterns" value="baseline and differential"/>
</dbReference>
<dbReference type="DNASU" id="39438"/>
<feature type="compositionally biased region" description="Pro residues" evidence="5">
    <location>
        <begin position="112"/>
        <end position="124"/>
    </location>
</feature>
<reference evidence="7 9" key="6">
    <citation type="journal article" date="2005" name="PLoS Comput. Biol.">
        <title>Combined evidence annotation of transposable elements in genome sequences.</title>
        <authorList>
            <person name="Quesneville H."/>
            <person name="Bergman C.M."/>
            <person name="Andrieu O."/>
            <person name="Autard D."/>
            <person name="Nouaud D."/>
            <person name="Ashburner M."/>
            <person name="Anxolabehere D."/>
        </authorList>
    </citation>
    <scope>NUCLEOTIDE SEQUENCE [LARGE SCALE GENOMIC DNA]</scope>
    <source>
        <strain evidence="9">Berkeley</strain>
    </source>
</reference>
<feature type="region of interest" description="Disordered" evidence="5">
    <location>
        <begin position="470"/>
        <end position="489"/>
    </location>
</feature>
<feature type="compositionally biased region" description="Low complexity" evidence="5">
    <location>
        <begin position="714"/>
        <end position="731"/>
    </location>
</feature>
<dbReference type="eggNOG" id="KOG0504">
    <property type="taxonomic scope" value="Eukaryota"/>
</dbReference>
<reference evidence="7 9" key="7">
    <citation type="journal article" date="2007" name="Science">
        <title>The Release 5.1 annotation of Drosophila melanogaster heterochromatin.</title>
        <authorList>
            <person name="Smith C.D."/>
            <person name="Shu S."/>
            <person name="Mungall C.J."/>
            <person name="Karpen G.H."/>
        </authorList>
    </citation>
    <scope>NUCLEOTIDE SEQUENCE [LARGE SCALE GENOMIC DNA]</scope>
    <source>
        <strain evidence="9">Berkeley</strain>
    </source>
</reference>
<evidence type="ECO:0000313" key="9">
    <source>
        <dbReference type="Proteomes" id="UP000000803"/>
    </source>
</evidence>
<keyword evidence="1" id="KW-0677">Repeat</keyword>
<dbReference type="Reactome" id="R-DME-9035034">
    <property type="pathway name" value="RHOF GTPase cycle"/>
</dbReference>
<dbReference type="AlphaFoldDB" id="B7Z0B0"/>
<dbReference type="PROSITE" id="PS50297">
    <property type="entry name" value="ANK_REP_REGION"/>
    <property type="match status" value="2"/>
</dbReference>
<reference evidence="7 9" key="10">
    <citation type="journal article" date="2015" name="G3 (Bethesda)">
        <title>Gene Model Annotations for Drosophila melanogaster: The Rule-Benders.</title>
        <authorList>
            <consortium name="FlyBase Consortium"/>
            <person name="Crosby M.A."/>
            <person name="Gramates L.S."/>
            <person name="Dos Santos G."/>
            <person name="Matthews B.B."/>
            <person name="St Pierre S.E."/>
            <person name="Zhou P."/>
            <person name="Schroeder A.J."/>
            <person name="Falls K."/>
            <person name="Emmert D.B."/>
            <person name="Russo S.M."/>
            <person name="Gelbart W.M."/>
            <person name="null"/>
        </authorList>
    </citation>
    <scope>NUCLEOTIDE SEQUENCE [LARGE SCALE GENOMIC DNA]</scope>
    <source>
        <strain evidence="9">Berkeley</strain>
    </source>
</reference>
<dbReference type="SMR" id="B7Z0B0"/>
<evidence type="ECO:0000256" key="3">
    <source>
        <dbReference type="ARBA" id="ARBA00038122"/>
    </source>
</evidence>
<feature type="region of interest" description="Disordered" evidence="5">
    <location>
        <begin position="693"/>
        <end position="740"/>
    </location>
</feature>
<dbReference type="AGR" id="FB:FBgn0036302"/>
<dbReference type="VEuPathDB" id="VectorBase:FBgn0036302"/>
<dbReference type="InterPro" id="IPR058889">
    <property type="entry name" value="WHD_SOWAHA-C"/>
</dbReference>
<reference evidence="7 9" key="3">
    <citation type="journal article" date="2002" name="Genome Biol.">
        <title>Annotation of the Drosophila melanogaster euchromatic genome: a systematic review.</title>
        <authorList>
            <person name="Misra S."/>
            <person name="Crosby M.A."/>
            <person name="Mungall C.J."/>
            <person name="Matthews B.B."/>
            <person name="Campbell K.S."/>
            <person name="Hradecky P."/>
            <person name="Huang Y."/>
            <person name="Kaminker J.S."/>
            <person name="Millburn G.H."/>
            <person name="Prochnik S.E."/>
            <person name="Smith C.D."/>
            <person name="Tupy J.L."/>
            <person name="Whitfied E.J."/>
            <person name="Bayraktaroglu L."/>
            <person name="Berman B.P."/>
            <person name="Bettencourt B.R."/>
            <person name="Celniker S.E."/>
            <person name="de Grey A.D."/>
            <person name="Drysdale R.A."/>
            <person name="Harris N.L."/>
            <person name="Richter J."/>
            <person name="Russo S."/>
            <person name="Schroeder A.J."/>
            <person name="Shu S.Q."/>
            <person name="Stapleton M."/>
            <person name="Yamada C."/>
            <person name="Ashburner M."/>
            <person name="Gelbart W.M."/>
            <person name="Rubin G.M."/>
            <person name="Lewis S.E."/>
        </authorList>
    </citation>
    <scope>GENOME REANNOTATION</scope>
    <source>
        <strain evidence="9">Berkeley</strain>
    </source>
</reference>
<feature type="domain" description="SOWAHA-C winged helix-turn-helix" evidence="6">
    <location>
        <begin position="6"/>
        <end position="86"/>
    </location>
</feature>
<reference evidence="7 9" key="11">
    <citation type="journal article" date="2015" name="Genome Res.">
        <title>The Release 6 reference sequence of the Drosophila melanogaster genome.</title>
        <authorList>
            <person name="Hoskins R.A."/>
            <person name="Carlson J.W."/>
            <person name="Wan K.H."/>
            <person name="Park S."/>
            <person name="Mendez I."/>
            <person name="Galle S.E."/>
            <person name="Booth B.W."/>
            <person name="Pfeiffer B.D."/>
            <person name="George R.A."/>
            <person name="Svirskas R."/>
            <person name="Krzywinski M."/>
            <person name="Schein J."/>
            <person name="Accardo M.C."/>
            <person name="Damia E."/>
            <person name="Messina G."/>
            <person name="Mendez-Lago M."/>
            <person name="de Pablos B."/>
            <person name="Demakova O.V."/>
            <person name="Andreyeva E.N."/>
            <person name="Boldyreva L.V."/>
            <person name="Marra M."/>
            <person name="Carvalho A.B."/>
            <person name="Dimitri P."/>
            <person name="Villasante A."/>
            <person name="Zhimulev I.F."/>
            <person name="Rubin G.M."/>
            <person name="Karpen G.H."/>
            <person name="Celniker S.E."/>
        </authorList>
    </citation>
    <scope>NUCLEOTIDE SEQUENCE [LARGE SCALE GENOMIC DNA]</scope>
    <source>
        <strain evidence="9">Berkeley</strain>
    </source>
</reference>
<dbReference type="PaxDb" id="7227-FBpp0290110"/>
<accession>B7Z0B0</accession>
<dbReference type="Reactome" id="R-DME-8980692">
    <property type="pathway name" value="RHOA GTPase cycle"/>
</dbReference>
<dbReference type="PROSITE" id="PS50088">
    <property type="entry name" value="ANK_REPEAT"/>
    <property type="match status" value="2"/>
</dbReference>
<dbReference type="SMART" id="SM00248">
    <property type="entry name" value="ANK"/>
    <property type="match status" value="2"/>
</dbReference>
<reference evidence="7 9" key="9">
    <citation type="journal article" date="2015" name="G3 (Bethesda)">
        <title>Gene Model Annotations for Drosophila melanogaster: Impact of High-Throughput Data.</title>
        <authorList>
            <consortium name="FlyBase Consortium"/>
            <person name="Matthews B.B."/>
            <person name="Dos Santos G."/>
            <person name="Crosby M.A."/>
            <person name="Emmert D.B."/>
            <person name="St Pierre S.E."/>
            <person name="Gramates L.S."/>
            <person name="Zhou P."/>
            <person name="Schroeder A.J."/>
            <person name="Falls K."/>
            <person name="Strelets V."/>
            <person name="Russo S.M."/>
            <person name="Gelbart W.M."/>
            <person name="null"/>
        </authorList>
    </citation>
    <scope>NUCLEOTIDE SEQUENCE [LARGE SCALE GENOMIC DNA]</scope>
    <source>
        <strain evidence="9">Berkeley</strain>
    </source>
</reference>
<feature type="repeat" description="ANK" evidence="4">
    <location>
        <begin position="314"/>
        <end position="334"/>
    </location>
</feature>
<keyword evidence="10" id="KW-1267">Proteomics identification</keyword>
<dbReference type="InParanoid" id="B7Z0B0"/>
<keyword evidence="9" id="KW-1185">Reference proteome</keyword>
<dbReference type="SUPFAM" id="SSF48403">
    <property type="entry name" value="Ankyrin repeat"/>
    <property type="match status" value="1"/>
</dbReference>
<comment type="similarity">
    <text evidence="3">Belongs to the SOWAH family.</text>
</comment>
<feature type="compositionally biased region" description="Basic and acidic residues" evidence="5">
    <location>
        <begin position="160"/>
        <end position="179"/>
    </location>
</feature>
<evidence type="ECO:0000313" key="8">
    <source>
        <dbReference type="FlyBase" id="FBgn0036302"/>
    </source>
</evidence>
<reference evidence="7 9" key="8">
    <citation type="journal article" date="2007" name="Science">
        <title>Sequence finishing and mapping of Drosophila melanogaster heterochromatin.</title>
        <authorList>
            <person name="Hoskins R.A."/>
            <person name="Carlson J.W."/>
            <person name="Kennedy C."/>
            <person name="Acevedo D."/>
            <person name="Evans-Holm M."/>
            <person name="Frise E."/>
            <person name="Wan K.H."/>
            <person name="Park S."/>
            <person name="Mendez-Lago M."/>
            <person name="Rossi F."/>
            <person name="Villasante A."/>
            <person name="Dimitri P."/>
            <person name="Karpen G.H."/>
            <person name="Celniker S.E."/>
        </authorList>
    </citation>
    <scope>NUCLEOTIDE SEQUENCE [LARGE SCALE GENOMIC DNA]</scope>
    <source>
        <strain evidence="9">Berkeley</strain>
    </source>
</reference>
<dbReference type="PANTHER" id="PTHR14491">
    <property type="entry name" value="SOSONDOWAH, ISOFORM G"/>
    <property type="match status" value="1"/>
</dbReference>
<dbReference type="InterPro" id="IPR002110">
    <property type="entry name" value="Ankyrin_rpt"/>
</dbReference>
<proteinExistence type="evidence at protein level"/>
<name>B7Z0B0_DROME</name>
<reference evidence="7 9" key="2">
    <citation type="journal article" date="2002" name="Genome Biol.">
        <title>Finishing a whole-genome shotgun: release 3 of the Drosophila melanogaster euchromatic genome sequence.</title>
        <authorList>
            <person name="Celniker S.E."/>
            <person name="Wheeler D.A."/>
            <person name="Kronmiller B."/>
            <person name="Carlson J.W."/>
            <person name="Halpern A."/>
            <person name="Patel S."/>
            <person name="Adams M."/>
            <person name="Champe M."/>
            <person name="Dugan S.P."/>
            <person name="Frise E."/>
            <person name="Hodgson A."/>
            <person name="George R.A."/>
            <person name="Hoskins R.A."/>
            <person name="Laverty T."/>
            <person name="Muzny D.M."/>
            <person name="Nelson C.R."/>
            <person name="Pacleb J.M."/>
            <person name="Park S."/>
            <person name="Pfeiffer B.D."/>
            <person name="Richards S."/>
            <person name="Sodergren E.J."/>
            <person name="Svirskas R."/>
            <person name="Tabor P.E."/>
            <person name="Wan K."/>
            <person name="Stapleton M."/>
            <person name="Sutton G.G."/>
            <person name="Venter C."/>
            <person name="Weinstock G."/>
            <person name="Scherer S.E."/>
            <person name="Myers E.W."/>
            <person name="Gibbs R.A."/>
            <person name="Rubin G.M."/>
        </authorList>
    </citation>
    <scope>NUCLEOTIDE SEQUENCE [LARGE SCALE GENOMIC DNA]</scope>
    <source>
        <strain evidence="9">Berkeley</strain>
    </source>
</reference>
<dbReference type="Gene3D" id="1.25.40.20">
    <property type="entry name" value="Ankyrin repeat-containing domain"/>
    <property type="match status" value="1"/>
</dbReference>
<feature type="repeat" description="ANK" evidence="4">
    <location>
        <begin position="348"/>
        <end position="368"/>
    </location>
</feature>
<evidence type="ECO:0000256" key="2">
    <source>
        <dbReference type="ARBA" id="ARBA00023043"/>
    </source>
</evidence>
<feature type="region of interest" description="Disordered" evidence="5">
    <location>
        <begin position="160"/>
        <end position="226"/>
    </location>
</feature>
<dbReference type="OrthoDB" id="60433at2759"/>
<feature type="region of interest" description="Disordered" evidence="5">
    <location>
        <begin position="604"/>
        <end position="659"/>
    </location>
</feature>
<reference evidence="7 9" key="5">
    <citation type="journal article" date="2002" name="Genome Biol.">
        <title>Heterochromatic sequences in a Drosophila whole-genome shotgun assembly.</title>
        <authorList>
            <person name="Hoskins R.A."/>
            <person name="Smith C.D."/>
            <person name="Carlson J.W."/>
            <person name="Carvalho A.B."/>
            <person name="Halpern A."/>
            <person name="Kaminker J.S."/>
            <person name="Kennedy C."/>
            <person name="Mungall C.J."/>
            <person name="Sullivan B.A."/>
            <person name="Sutton G.G."/>
            <person name="Yasuhara J.C."/>
            <person name="Wakimoto B.T."/>
            <person name="Myers E.W."/>
            <person name="Celniker S.E."/>
            <person name="Rubin G.M."/>
            <person name="Karpen G.H."/>
        </authorList>
    </citation>
    <scope>NUCLEOTIDE SEQUENCE [LARGE SCALE GENOMIC DNA]</scope>
    <source>
        <strain evidence="9">Berkeley</strain>
    </source>
</reference>